<dbReference type="Gene3D" id="3.40.50.880">
    <property type="match status" value="1"/>
</dbReference>
<dbReference type="Pfam" id="PF00117">
    <property type="entry name" value="GATase"/>
    <property type="match status" value="1"/>
</dbReference>
<dbReference type="GO" id="GO:0000162">
    <property type="term" value="P:L-tryptophan biosynthetic process"/>
    <property type="evidence" value="ECO:0007669"/>
    <property type="project" value="TreeGrafter"/>
</dbReference>
<keyword evidence="1" id="KW-0315">Glutamine amidotransferase</keyword>
<reference evidence="3 6" key="2">
    <citation type="submission" date="2020-04" db="EMBL/GenBank/DDBJ databases">
        <title>Genomic analysis of gastric non-Helicobacter pylori Helicobacters isolated in Japan.</title>
        <authorList>
            <person name="Suzuki M."/>
            <person name="Rimbara E."/>
        </authorList>
    </citation>
    <scope>NUCLEOTIDE SEQUENCE [LARGE SCALE GENOMIC DNA]</scope>
    <source>
        <strain evidence="3 6">NHP19-0020</strain>
    </source>
</reference>
<dbReference type="OrthoDB" id="9786812at2"/>
<dbReference type="PRINTS" id="PR00099">
    <property type="entry name" value="CPSGATASE"/>
</dbReference>
<evidence type="ECO:0000313" key="6">
    <source>
        <dbReference type="Proteomes" id="UP000509742"/>
    </source>
</evidence>
<dbReference type="InterPro" id="IPR017926">
    <property type="entry name" value="GATASE"/>
</dbReference>
<accession>A0A6J4CZM4</accession>
<dbReference type="AlphaFoldDB" id="A0A6J4CZM4"/>
<evidence type="ECO:0000313" key="5">
    <source>
        <dbReference type="Proteomes" id="UP000317935"/>
    </source>
</evidence>
<dbReference type="InterPro" id="IPR050472">
    <property type="entry name" value="Anth_synth/Amidotransfase"/>
</dbReference>
<dbReference type="NCBIfam" id="TIGR00566">
    <property type="entry name" value="trpG_papA"/>
    <property type="match status" value="1"/>
</dbReference>
<organism evidence="4 5">
    <name type="scientific">Helicobacter suis</name>
    <dbReference type="NCBI Taxonomy" id="104628"/>
    <lineage>
        <taxon>Bacteria</taxon>
        <taxon>Pseudomonadati</taxon>
        <taxon>Campylobacterota</taxon>
        <taxon>Epsilonproteobacteria</taxon>
        <taxon>Campylobacterales</taxon>
        <taxon>Helicobacteraceae</taxon>
        <taxon>Helicobacter</taxon>
    </lineage>
</organism>
<dbReference type="PROSITE" id="PS51273">
    <property type="entry name" value="GATASE_TYPE_1"/>
    <property type="match status" value="1"/>
</dbReference>
<dbReference type="Proteomes" id="UP000509742">
    <property type="component" value="Chromosome"/>
</dbReference>
<feature type="domain" description="Glutamine amidotransferase" evidence="2">
    <location>
        <begin position="5"/>
        <end position="186"/>
    </location>
</feature>
<gene>
    <name evidence="4" type="primary">trpG</name>
    <name evidence="3" type="ORF">NHP190020_16540</name>
    <name evidence="4" type="ORF">SNTW_15930</name>
</gene>
<dbReference type="Proteomes" id="UP000317935">
    <property type="component" value="Chromosome"/>
</dbReference>
<dbReference type="PANTHER" id="PTHR43418">
    <property type="entry name" value="MULTIFUNCTIONAL TRYPTOPHAN BIOSYNTHESIS PROTEIN-RELATED"/>
    <property type="match status" value="1"/>
</dbReference>
<reference evidence="4 5" key="1">
    <citation type="submission" date="2019-06" db="EMBL/GenBank/DDBJ databases">
        <title>Complete genome sequence of Helicobacter suis SNTW101c.</title>
        <authorList>
            <person name="Rimbara E."/>
            <person name="Suzuki M."/>
            <person name="Matsui H."/>
            <person name="Nakamura M."/>
            <person name="Mori S."/>
            <person name="Shibayama K."/>
        </authorList>
    </citation>
    <scope>NUCLEOTIDE SEQUENCE [LARGE SCALE GENOMIC DNA]</scope>
    <source>
        <strain evidence="4 5">SNTW101c</strain>
    </source>
</reference>
<evidence type="ECO:0000256" key="1">
    <source>
        <dbReference type="ARBA" id="ARBA00022962"/>
    </source>
</evidence>
<dbReference type="SUPFAM" id="SSF52317">
    <property type="entry name" value="Class I glutamine amidotransferase-like"/>
    <property type="match status" value="1"/>
</dbReference>
<keyword evidence="6" id="KW-1185">Reference proteome</keyword>
<dbReference type="PRINTS" id="PR00097">
    <property type="entry name" value="ANTSNTHASEII"/>
</dbReference>
<dbReference type="PANTHER" id="PTHR43418:SF4">
    <property type="entry name" value="MULTIFUNCTIONAL TRYPTOPHAN BIOSYNTHESIS PROTEIN"/>
    <property type="match status" value="1"/>
</dbReference>
<dbReference type="InterPro" id="IPR029062">
    <property type="entry name" value="Class_I_gatase-like"/>
</dbReference>
<dbReference type="GeneID" id="56928800"/>
<dbReference type="RefSeq" id="WP_006564613.1">
    <property type="nucleotide sequence ID" value="NZ_AP019774.1"/>
</dbReference>
<evidence type="ECO:0000259" key="2">
    <source>
        <dbReference type="Pfam" id="PF00117"/>
    </source>
</evidence>
<evidence type="ECO:0000313" key="3">
    <source>
        <dbReference type="EMBL" id="BCD46615.1"/>
    </source>
</evidence>
<dbReference type="EMBL" id="AP019774">
    <property type="protein sequence ID" value="BCD70948.1"/>
    <property type="molecule type" value="Genomic_DNA"/>
</dbReference>
<sequence length="200" mass="22551">MKIYFLDNFDSFTYNLVYDLEGLGHSVLVFRNTTPADTLFKMMQSEKETPLLFISPGPGDPQHSGELLPILKRMRGNFPILGICLGLQALAESYGARIIRSIEIAHGMSSTVTLEPFEPFKGLGYSLQVGRYHSLMVSNLPSCLQIIAHYQDIVMGIYHPQDRALAYQFHPESIMTLKGAQLLQQSLDFLMRNGRNHESL</sequence>
<evidence type="ECO:0000313" key="4">
    <source>
        <dbReference type="EMBL" id="BCD70948.1"/>
    </source>
</evidence>
<dbReference type="InterPro" id="IPR006221">
    <property type="entry name" value="TrpG/PapA_dom"/>
</dbReference>
<dbReference type="GO" id="GO:0004049">
    <property type="term" value="F:anthranilate synthase activity"/>
    <property type="evidence" value="ECO:0007669"/>
    <property type="project" value="TreeGrafter"/>
</dbReference>
<name>A0A6J4CZM4_9HELI</name>
<protein>
    <submittedName>
        <fullName evidence="4">Anthranilate synthase component II</fullName>
    </submittedName>
</protein>
<dbReference type="GO" id="GO:0005829">
    <property type="term" value="C:cytosol"/>
    <property type="evidence" value="ECO:0007669"/>
    <property type="project" value="TreeGrafter"/>
</dbReference>
<proteinExistence type="predicted"/>
<dbReference type="CDD" id="cd01743">
    <property type="entry name" value="GATase1_Anthranilate_Synthase"/>
    <property type="match status" value="1"/>
</dbReference>
<dbReference type="EMBL" id="AP023036">
    <property type="protein sequence ID" value="BCD46615.1"/>
    <property type="molecule type" value="Genomic_DNA"/>
</dbReference>
<dbReference type="PRINTS" id="PR00096">
    <property type="entry name" value="GATASE"/>
</dbReference>